<dbReference type="SUPFAM" id="SSF56112">
    <property type="entry name" value="Protein kinase-like (PK-like)"/>
    <property type="match status" value="1"/>
</dbReference>
<dbReference type="GO" id="GO:0005524">
    <property type="term" value="F:ATP binding"/>
    <property type="evidence" value="ECO:0007669"/>
    <property type="project" value="UniProtKB-UniRule"/>
</dbReference>
<dbReference type="InterPro" id="IPR017441">
    <property type="entry name" value="Protein_kinase_ATP_BS"/>
</dbReference>
<evidence type="ECO:0000313" key="4">
    <source>
        <dbReference type="Proteomes" id="UP001054252"/>
    </source>
</evidence>
<dbReference type="AlphaFoldDB" id="A0AAV5HU52"/>
<evidence type="ECO:0000259" key="2">
    <source>
        <dbReference type="PROSITE" id="PS50011"/>
    </source>
</evidence>
<accession>A0AAV5HU52</accession>
<keyword evidence="4" id="KW-1185">Reference proteome</keyword>
<dbReference type="PROSITE" id="PS50011">
    <property type="entry name" value="PROTEIN_KINASE_DOM"/>
    <property type="match status" value="1"/>
</dbReference>
<evidence type="ECO:0000256" key="1">
    <source>
        <dbReference type="PROSITE-ProRule" id="PRU10141"/>
    </source>
</evidence>
<dbReference type="Gene3D" id="3.30.200.20">
    <property type="entry name" value="Phosphorylase Kinase, domain 1"/>
    <property type="match status" value="1"/>
</dbReference>
<organism evidence="3 4">
    <name type="scientific">Rubroshorea leprosula</name>
    <dbReference type="NCBI Taxonomy" id="152421"/>
    <lineage>
        <taxon>Eukaryota</taxon>
        <taxon>Viridiplantae</taxon>
        <taxon>Streptophyta</taxon>
        <taxon>Embryophyta</taxon>
        <taxon>Tracheophyta</taxon>
        <taxon>Spermatophyta</taxon>
        <taxon>Magnoliopsida</taxon>
        <taxon>eudicotyledons</taxon>
        <taxon>Gunneridae</taxon>
        <taxon>Pentapetalae</taxon>
        <taxon>rosids</taxon>
        <taxon>malvids</taxon>
        <taxon>Malvales</taxon>
        <taxon>Dipterocarpaceae</taxon>
        <taxon>Rubroshorea</taxon>
    </lineage>
</organism>
<protein>
    <recommendedName>
        <fullName evidence="2">Protein kinase domain-containing protein</fullName>
    </recommendedName>
</protein>
<reference evidence="3 4" key="1">
    <citation type="journal article" date="2021" name="Commun. Biol.">
        <title>The genome of Shorea leprosula (Dipterocarpaceae) highlights the ecological relevance of drought in aseasonal tropical rainforests.</title>
        <authorList>
            <person name="Ng K.K.S."/>
            <person name="Kobayashi M.J."/>
            <person name="Fawcett J.A."/>
            <person name="Hatakeyama M."/>
            <person name="Paape T."/>
            <person name="Ng C.H."/>
            <person name="Ang C.C."/>
            <person name="Tnah L.H."/>
            <person name="Lee C.T."/>
            <person name="Nishiyama T."/>
            <person name="Sese J."/>
            <person name="O'Brien M.J."/>
            <person name="Copetti D."/>
            <person name="Mohd Noor M.I."/>
            <person name="Ong R.C."/>
            <person name="Putra M."/>
            <person name="Sireger I.Z."/>
            <person name="Indrioko S."/>
            <person name="Kosugi Y."/>
            <person name="Izuno A."/>
            <person name="Isagi Y."/>
            <person name="Lee S.L."/>
            <person name="Shimizu K.K."/>
        </authorList>
    </citation>
    <scope>NUCLEOTIDE SEQUENCE [LARGE SCALE GENOMIC DNA]</scope>
    <source>
        <strain evidence="3">214</strain>
    </source>
</reference>
<keyword evidence="1" id="KW-0547">Nucleotide-binding</keyword>
<feature type="binding site" evidence="1">
    <location>
        <position position="164"/>
    </location>
    <ligand>
        <name>ATP</name>
        <dbReference type="ChEBI" id="CHEBI:30616"/>
    </ligand>
</feature>
<gene>
    <name evidence="3" type="ORF">SLEP1_g3246</name>
</gene>
<sequence length="203" mass="22834">MPSKACVQSALPPNMEMGGWNSVNMEQSMFIGMSTFKNKGKGISFSCARQFVKDLHALISPVPRGTPLPLVLLGKSKNALLLTFLFLNQIVWLSRTSIYKKASSLYVFDVLSEREPLSMNWVAFLSIVAATMECYEIVKDIGSGNFGMVKLVKDKCTEELFAVKFIERGLKIDEHVQREILNHRSLKHANIVRFKEVGTSSWL</sequence>
<dbReference type="PROSITE" id="PS00107">
    <property type="entry name" value="PROTEIN_KINASE_ATP"/>
    <property type="match status" value="1"/>
</dbReference>
<keyword evidence="1" id="KW-0067">ATP-binding</keyword>
<dbReference type="Proteomes" id="UP001054252">
    <property type="component" value="Unassembled WGS sequence"/>
</dbReference>
<dbReference type="Pfam" id="PF00069">
    <property type="entry name" value="Pkinase"/>
    <property type="match status" value="1"/>
</dbReference>
<dbReference type="EMBL" id="BPVZ01000003">
    <property type="protein sequence ID" value="GKU89054.1"/>
    <property type="molecule type" value="Genomic_DNA"/>
</dbReference>
<proteinExistence type="predicted"/>
<feature type="domain" description="Protein kinase" evidence="2">
    <location>
        <begin position="135"/>
        <end position="203"/>
    </location>
</feature>
<evidence type="ECO:0000313" key="3">
    <source>
        <dbReference type="EMBL" id="GKU89054.1"/>
    </source>
</evidence>
<dbReference type="GO" id="GO:0004672">
    <property type="term" value="F:protein kinase activity"/>
    <property type="evidence" value="ECO:0007669"/>
    <property type="project" value="InterPro"/>
</dbReference>
<comment type="caution">
    <text evidence="3">The sequence shown here is derived from an EMBL/GenBank/DDBJ whole genome shotgun (WGS) entry which is preliminary data.</text>
</comment>
<name>A0AAV5HU52_9ROSI</name>
<dbReference type="InterPro" id="IPR011009">
    <property type="entry name" value="Kinase-like_dom_sf"/>
</dbReference>
<dbReference type="InterPro" id="IPR000719">
    <property type="entry name" value="Prot_kinase_dom"/>
</dbReference>